<name>A0A094YG21_9PROT</name>
<dbReference type="STRING" id="104102.AtDm6_3360"/>
<keyword evidence="2" id="KW-1185">Reference proteome</keyword>
<reference evidence="1 2" key="1">
    <citation type="submission" date="2014-06" db="EMBL/GenBank/DDBJ databases">
        <title>Functional and comparative genomic analyses of the Drosophila gut microbiota identify candidate symbiosis factors.</title>
        <authorList>
            <person name="Newell P.D."/>
            <person name="Chaston J.M."/>
            <person name="Douglas A.E."/>
        </authorList>
    </citation>
    <scope>NUCLEOTIDE SEQUENCE [LARGE SCALE GENOMIC DNA]</scope>
    <source>
        <strain evidence="1 2">DmCS_006</strain>
    </source>
</reference>
<accession>A0A094YG21</accession>
<organism evidence="1 2">
    <name type="scientific">Acetobacter tropicalis</name>
    <dbReference type="NCBI Taxonomy" id="104102"/>
    <lineage>
        <taxon>Bacteria</taxon>
        <taxon>Pseudomonadati</taxon>
        <taxon>Pseudomonadota</taxon>
        <taxon>Alphaproteobacteria</taxon>
        <taxon>Acetobacterales</taxon>
        <taxon>Acetobacteraceae</taxon>
        <taxon>Acetobacter</taxon>
    </lineage>
</organism>
<protein>
    <submittedName>
        <fullName evidence="1">Uncharacterized protein</fullName>
    </submittedName>
</protein>
<evidence type="ECO:0000313" key="2">
    <source>
        <dbReference type="Proteomes" id="UP000029448"/>
    </source>
</evidence>
<evidence type="ECO:0000313" key="1">
    <source>
        <dbReference type="EMBL" id="KGB20995.1"/>
    </source>
</evidence>
<gene>
    <name evidence="1" type="ORF">AtDm6_3360</name>
</gene>
<dbReference type="AlphaFoldDB" id="A0A094YG21"/>
<dbReference type="Proteomes" id="UP000029448">
    <property type="component" value="Unassembled WGS sequence"/>
</dbReference>
<sequence length="65" mass="7197">MMERLMWFNFAQKAVLGALVTHASPEAINTATEALEELAKNEKDAEGREIFEQIAASFKGITETP</sequence>
<proteinExistence type="predicted"/>
<dbReference type="EMBL" id="JOKM01000106">
    <property type="protein sequence ID" value="KGB20995.1"/>
    <property type="molecule type" value="Genomic_DNA"/>
</dbReference>
<comment type="caution">
    <text evidence="1">The sequence shown here is derived from an EMBL/GenBank/DDBJ whole genome shotgun (WGS) entry which is preliminary data.</text>
</comment>